<feature type="compositionally biased region" description="Basic and acidic residues" evidence="1">
    <location>
        <begin position="101"/>
        <end position="111"/>
    </location>
</feature>
<dbReference type="GO" id="GO:0016807">
    <property type="term" value="F:cysteine-type carboxypeptidase activity"/>
    <property type="evidence" value="ECO:0007669"/>
    <property type="project" value="TreeGrafter"/>
</dbReference>
<dbReference type="PANTHER" id="PTHR18063">
    <property type="entry name" value="NF-E2 INDUCIBLE PROTEIN"/>
    <property type="match status" value="1"/>
</dbReference>
<dbReference type="GO" id="GO:0071944">
    <property type="term" value="C:cell periphery"/>
    <property type="evidence" value="ECO:0007669"/>
    <property type="project" value="TreeGrafter"/>
</dbReference>
<reference evidence="3 4" key="1">
    <citation type="submission" date="2024-01" db="EMBL/GenBank/DDBJ databases">
        <title>The complete chloroplast genome sequence of Lithospermum erythrorhizon: insights into the phylogenetic relationship among Boraginaceae species and the maternal lineages of purple gromwells.</title>
        <authorList>
            <person name="Okada T."/>
            <person name="Watanabe K."/>
        </authorList>
    </citation>
    <scope>NUCLEOTIDE SEQUENCE [LARGE SCALE GENOMIC DNA]</scope>
</reference>
<dbReference type="GO" id="GO:1990380">
    <property type="term" value="F:K48-linked deubiquitinase activity"/>
    <property type="evidence" value="ECO:0007669"/>
    <property type="project" value="InterPro"/>
</dbReference>
<gene>
    <name evidence="3" type="ORF">LIER_37512</name>
</gene>
<evidence type="ECO:0000256" key="1">
    <source>
        <dbReference type="SAM" id="MobiDB-lite"/>
    </source>
</evidence>
<dbReference type="PANTHER" id="PTHR18063:SF6">
    <property type="entry name" value="UBIQUITIN CARBOXYL-TERMINAL HYDROLASE"/>
    <property type="match status" value="1"/>
</dbReference>
<feature type="region of interest" description="Disordered" evidence="1">
    <location>
        <begin position="95"/>
        <end position="120"/>
    </location>
</feature>
<dbReference type="AlphaFoldDB" id="A0AAV3PN61"/>
<dbReference type="GO" id="GO:0005829">
    <property type="term" value="C:cytosol"/>
    <property type="evidence" value="ECO:0007669"/>
    <property type="project" value="TreeGrafter"/>
</dbReference>
<dbReference type="GO" id="GO:0004843">
    <property type="term" value="F:cysteine-type deubiquitinase activity"/>
    <property type="evidence" value="ECO:0007669"/>
    <property type="project" value="InterPro"/>
</dbReference>
<dbReference type="InterPro" id="IPR033979">
    <property type="entry name" value="MINDY_domain"/>
</dbReference>
<evidence type="ECO:0000313" key="4">
    <source>
        <dbReference type="Proteomes" id="UP001454036"/>
    </source>
</evidence>
<accession>A0AAV3PN61</accession>
<dbReference type="GO" id="GO:0071108">
    <property type="term" value="P:protein K48-linked deubiquitination"/>
    <property type="evidence" value="ECO:0007669"/>
    <property type="project" value="TreeGrafter"/>
</dbReference>
<dbReference type="EMBL" id="BAABME010018088">
    <property type="protein sequence ID" value="GAA0152548.1"/>
    <property type="molecule type" value="Genomic_DNA"/>
</dbReference>
<dbReference type="InterPro" id="IPR007518">
    <property type="entry name" value="MINDY"/>
</dbReference>
<protein>
    <recommendedName>
        <fullName evidence="2">MINDY deubiquitinase domain-containing protein</fullName>
    </recommendedName>
</protein>
<dbReference type="Proteomes" id="UP001454036">
    <property type="component" value="Unassembled WGS sequence"/>
</dbReference>
<comment type="caution">
    <text evidence="3">The sequence shown here is derived from an EMBL/GenBank/DDBJ whole genome shotgun (WGS) entry which is preliminary data.</text>
</comment>
<keyword evidence="4" id="KW-1185">Reference proteome</keyword>
<name>A0AAV3PN61_LITER</name>
<evidence type="ECO:0000259" key="2">
    <source>
        <dbReference type="Pfam" id="PF04424"/>
    </source>
</evidence>
<organism evidence="3 4">
    <name type="scientific">Lithospermum erythrorhizon</name>
    <name type="common">Purple gromwell</name>
    <name type="synonym">Lithospermum officinale var. erythrorhizon</name>
    <dbReference type="NCBI Taxonomy" id="34254"/>
    <lineage>
        <taxon>Eukaryota</taxon>
        <taxon>Viridiplantae</taxon>
        <taxon>Streptophyta</taxon>
        <taxon>Embryophyta</taxon>
        <taxon>Tracheophyta</taxon>
        <taxon>Spermatophyta</taxon>
        <taxon>Magnoliopsida</taxon>
        <taxon>eudicotyledons</taxon>
        <taxon>Gunneridae</taxon>
        <taxon>Pentapetalae</taxon>
        <taxon>asterids</taxon>
        <taxon>lamiids</taxon>
        <taxon>Boraginales</taxon>
        <taxon>Boraginaceae</taxon>
        <taxon>Boraginoideae</taxon>
        <taxon>Lithospermeae</taxon>
        <taxon>Lithospermum</taxon>
    </lineage>
</organism>
<feature type="domain" description="MINDY deubiquitinase" evidence="2">
    <location>
        <begin position="156"/>
        <end position="261"/>
    </location>
</feature>
<dbReference type="Pfam" id="PF04424">
    <property type="entry name" value="MINDY_DUB"/>
    <property type="match status" value="1"/>
</dbReference>
<proteinExistence type="predicted"/>
<sequence>MLLYYLRSPIFFFQANQNSTLVEPKENLIILPEEHDLFFQSNQSSTHVETKENVIATSESYEHYPNCDMVQTESTSISEAGNMGMKPGDIHMLVSSLTPDTDSKPSGDLDKPQALASKTESCEPIYEGEDCILDSKTESCENQEPVYEGEVVLAEHVENMASLSDVMPRSEMTVKDTEVIENFLRSSASQLTVYGLFCLQDGMKERELCVFFRNNHFNTMFKFEGELYILVTDQGYINQPDLVWEKLIEVNGDTLYMTGNFKEFKVDDHFNSTWDEHNAVSSFSSWKYTELFKNNLHNEKVWILPDDVTSQIHGVYFLCQEYVGFKRCAGNPMLYEHIYVRARDHVLSDTDMSGLINRAKHVRSISVHVDNCWNCFPMLLTGSFMLALQDAQKRAFLEKIVFNGMSDLTEEHFYGVLPLLVNMRHLEITESYSTDRSRNIHGYDSMFLKKKCILVKS</sequence>
<evidence type="ECO:0000313" key="3">
    <source>
        <dbReference type="EMBL" id="GAA0152548.1"/>
    </source>
</evidence>